<feature type="region of interest" description="Disordered" evidence="4">
    <location>
        <begin position="69"/>
        <end position="124"/>
    </location>
</feature>
<feature type="domain" description="RNA-binding S4" evidence="5">
    <location>
        <begin position="2"/>
        <end position="61"/>
    </location>
</feature>
<keyword evidence="3" id="KW-0238">DNA-binding</keyword>
<evidence type="ECO:0000256" key="3">
    <source>
        <dbReference type="ARBA" id="ARBA00023125"/>
    </source>
</evidence>
<feature type="compositionally biased region" description="Basic and acidic residues" evidence="4">
    <location>
        <begin position="107"/>
        <end position="118"/>
    </location>
</feature>
<keyword evidence="6" id="KW-0346">Stress response</keyword>
<dbReference type="InterPro" id="IPR025708">
    <property type="entry name" value="HSP15"/>
</dbReference>
<dbReference type="SMART" id="SM00363">
    <property type="entry name" value="S4"/>
    <property type="match status" value="1"/>
</dbReference>
<gene>
    <name evidence="6" type="ORF">MNBD_GAMMA05-1585</name>
</gene>
<organism evidence="6">
    <name type="scientific">hydrothermal vent metagenome</name>
    <dbReference type="NCBI Taxonomy" id="652676"/>
    <lineage>
        <taxon>unclassified sequences</taxon>
        <taxon>metagenomes</taxon>
        <taxon>ecological metagenomes</taxon>
    </lineage>
</organism>
<dbReference type="SUPFAM" id="SSF55174">
    <property type="entry name" value="Alpha-L RNA-binding motif"/>
    <property type="match status" value="1"/>
</dbReference>
<protein>
    <submittedName>
        <fullName evidence="6">Ribosome-associated heat shock protein implicated in the recycling of the 50S subunit (S4 paralog)</fullName>
    </submittedName>
</protein>
<evidence type="ECO:0000259" key="5">
    <source>
        <dbReference type="SMART" id="SM00363"/>
    </source>
</evidence>
<evidence type="ECO:0000256" key="2">
    <source>
        <dbReference type="ARBA" id="ARBA00022884"/>
    </source>
</evidence>
<dbReference type="GO" id="GO:0003677">
    <property type="term" value="F:DNA binding"/>
    <property type="evidence" value="ECO:0007669"/>
    <property type="project" value="UniProtKB-KW"/>
</dbReference>
<dbReference type="EMBL" id="UOFE01000036">
    <property type="protein sequence ID" value="VAW53915.1"/>
    <property type="molecule type" value="Genomic_DNA"/>
</dbReference>
<reference evidence="6" key="1">
    <citation type="submission" date="2018-06" db="EMBL/GenBank/DDBJ databases">
        <authorList>
            <person name="Zhirakovskaya E."/>
        </authorList>
    </citation>
    <scope>NUCLEOTIDE SEQUENCE</scope>
</reference>
<evidence type="ECO:0000313" key="6">
    <source>
        <dbReference type="EMBL" id="VAW53915.1"/>
    </source>
</evidence>
<evidence type="ECO:0000256" key="1">
    <source>
        <dbReference type="ARBA" id="ARBA00008396"/>
    </source>
</evidence>
<feature type="compositionally biased region" description="Basic and acidic residues" evidence="4">
    <location>
        <begin position="82"/>
        <end position="96"/>
    </location>
</feature>
<dbReference type="GO" id="GO:0034605">
    <property type="term" value="P:cellular response to heat"/>
    <property type="evidence" value="ECO:0007669"/>
    <property type="project" value="InterPro"/>
</dbReference>
<keyword evidence="2" id="KW-0694">RNA-binding</keyword>
<proteinExistence type="inferred from homology"/>
<sequence>MSRVDKWLWTSRFFKTRSMATAAVNGGKVHLNGQRVKAGRIVKVGDALTIQKDSVLFDVTIKELLKTRRPAKEASLTYEESEQSRLKREQEKEIKRLASASRPIPQRKPDKREREQLRQFKKNM</sequence>
<dbReference type="Pfam" id="PF01479">
    <property type="entry name" value="S4"/>
    <property type="match status" value="1"/>
</dbReference>
<dbReference type="PROSITE" id="PS50889">
    <property type="entry name" value="S4"/>
    <property type="match status" value="1"/>
</dbReference>
<dbReference type="PIRSF" id="PIRSF016821">
    <property type="entry name" value="HSP15"/>
    <property type="match status" value="1"/>
</dbReference>
<comment type="similarity">
    <text evidence="1">Belongs to the HSP15 family.</text>
</comment>
<accession>A0A3B0WDI0</accession>
<dbReference type="GO" id="GO:0043023">
    <property type="term" value="F:ribosomal large subunit binding"/>
    <property type="evidence" value="ECO:0007669"/>
    <property type="project" value="InterPro"/>
</dbReference>
<name>A0A3B0WDI0_9ZZZZ</name>
<dbReference type="InterPro" id="IPR002942">
    <property type="entry name" value="S4_RNA-bd"/>
</dbReference>
<dbReference type="AlphaFoldDB" id="A0A3B0WDI0"/>
<dbReference type="Gene3D" id="3.10.290.10">
    <property type="entry name" value="RNA-binding S4 domain"/>
    <property type="match status" value="1"/>
</dbReference>
<evidence type="ECO:0000256" key="4">
    <source>
        <dbReference type="SAM" id="MobiDB-lite"/>
    </source>
</evidence>
<dbReference type="InterPro" id="IPR036986">
    <property type="entry name" value="S4_RNA-bd_sf"/>
</dbReference>
<dbReference type="GO" id="GO:0003727">
    <property type="term" value="F:single-stranded RNA binding"/>
    <property type="evidence" value="ECO:0007669"/>
    <property type="project" value="InterPro"/>
</dbReference>
<dbReference type="CDD" id="cd00165">
    <property type="entry name" value="S4"/>
    <property type="match status" value="1"/>
</dbReference>